<protein>
    <submittedName>
        <fullName evidence="4">VacJ family lipoprotein</fullName>
    </submittedName>
</protein>
<name>A0ABY5E7E9_9BACT</name>
<accession>A0ABY5E7E9</accession>
<evidence type="ECO:0000256" key="1">
    <source>
        <dbReference type="ARBA" id="ARBA00010634"/>
    </source>
</evidence>
<evidence type="ECO:0000313" key="4">
    <source>
        <dbReference type="EMBL" id="UTJ07671.1"/>
    </source>
</evidence>
<feature type="chain" id="PRO_5047548085" evidence="3">
    <location>
        <begin position="19"/>
        <end position="272"/>
    </location>
</feature>
<organism evidence="4 5">
    <name type="scientific">Arcobacter roscoffensis</name>
    <dbReference type="NCBI Taxonomy" id="2961520"/>
    <lineage>
        <taxon>Bacteria</taxon>
        <taxon>Pseudomonadati</taxon>
        <taxon>Campylobacterota</taxon>
        <taxon>Epsilonproteobacteria</taxon>
        <taxon>Campylobacterales</taxon>
        <taxon>Arcobacteraceae</taxon>
        <taxon>Arcobacter</taxon>
    </lineage>
</organism>
<evidence type="ECO:0000256" key="3">
    <source>
        <dbReference type="SAM" id="SignalP"/>
    </source>
</evidence>
<keyword evidence="5" id="KW-1185">Reference proteome</keyword>
<dbReference type="PRINTS" id="PR01805">
    <property type="entry name" value="VACJLIPOPROT"/>
</dbReference>
<comment type="similarity">
    <text evidence="1">Belongs to the MlaA family.</text>
</comment>
<keyword evidence="4" id="KW-0449">Lipoprotein</keyword>
<reference evidence="4" key="1">
    <citation type="submission" date="2022-07" db="EMBL/GenBank/DDBJ databases">
        <title>Arcobacter roscoffensis sp. nov., a marine bacterium isolated from coastal seawater collected from Roscoff, France.</title>
        <authorList>
            <person name="Pascual J."/>
            <person name="Lepeaux C."/>
            <person name="Methner A."/>
            <person name="Overmann J."/>
        </authorList>
    </citation>
    <scope>NUCLEOTIDE SEQUENCE</scope>
    <source>
        <strain evidence="4">ARW1-2F2</strain>
    </source>
</reference>
<dbReference type="PANTHER" id="PTHR30035">
    <property type="entry name" value="LIPOPROTEIN VACJ-RELATED"/>
    <property type="match status" value="1"/>
</dbReference>
<evidence type="ECO:0000313" key="5">
    <source>
        <dbReference type="Proteomes" id="UP001060012"/>
    </source>
</evidence>
<dbReference type="EMBL" id="CP100595">
    <property type="protein sequence ID" value="UTJ07671.1"/>
    <property type="molecule type" value="Genomic_DNA"/>
</dbReference>
<proteinExistence type="inferred from homology"/>
<dbReference type="Proteomes" id="UP001060012">
    <property type="component" value="Chromosome"/>
</dbReference>
<gene>
    <name evidence="4" type="ORF">NJU99_06140</name>
</gene>
<keyword evidence="2 3" id="KW-0732">Signal</keyword>
<dbReference type="Pfam" id="PF04333">
    <property type="entry name" value="MlaA"/>
    <property type="match status" value="1"/>
</dbReference>
<evidence type="ECO:0000256" key="2">
    <source>
        <dbReference type="ARBA" id="ARBA00022729"/>
    </source>
</evidence>
<sequence>MKNLIFVLFIAFSFNACASKDNSNIEKTAPQEKSTTLSKNDDSFNDEFSDEFADEFSEDSKAEVFDPLSGYNRVMTTFNDYAFIYVMNPIAKGYAYVLPQDVRVGVSNFFDNLLFPIRFTNNVLQLKFENAGVEVGRFVVNTIWGLGGFMDPATSELNWKQYDEDFGQTLGHYGVGNGFHIVLPLLGPSNLRDVFSMIPDGYVSPISVTGSSDIGYKIPNNSIEAMAITGVNTVNSVSLKLGQYENIKKDALDLYPFLRDIYEQRRNQQIKE</sequence>
<dbReference type="InterPro" id="IPR007428">
    <property type="entry name" value="MlaA"/>
</dbReference>
<feature type="signal peptide" evidence="3">
    <location>
        <begin position="1"/>
        <end position="18"/>
    </location>
</feature>
<dbReference type="PANTHER" id="PTHR30035:SF3">
    <property type="entry name" value="INTERMEMBRANE PHOSPHOLIPID TRANSPORT SYSTEM LIPOPROTEIN MLAA"/>
    <property type="match status" value="1"/>
</dbReference>